<dbReference type="GeneID" id="55998384"/>
<comment type="subcellular location">
    <subcellularLocation>
        <location evidence="2">Endomembrane system</location>
    </subcellularLocation>
</comment>
<dbReference type="FunFam" id="1.50.10.20:FF:000006">
    <property type="entry name" value="Mannan endo-1,6-alpha-mannosidase"/>
    <property type="match status" value="1"/>
</dbReference>
<dbReference type="PANTHER" id="PTHR12145">
    <property type="entry name" value="MANNAN ENDO-1,6-ALPHA-MANNOSIDASE DCW1"/>
    <property type="match status" value="1"/>
</dbReference>
<dbReference type="InterPro" id="IPR027443">
    <property type="entry name" value="IPNS-like_sf"/>
</dbReference>
<dbReference type="EMBL" id="CP055903">
    <property type="protein sequence ID" value="QKX63734.1"/>
    <property type="molecule type" value="Genomic_DNA"/>
</dbReference>
<keyword evidence="14" id="KW-1185">Reference proteome</keyword>
<dbReference type="GO" id="GO:0012505">
    <property type="term" value="C:endomembrane system"/>
    <property type="evidence" value="ECO:0007669"/>
    <property type="project" value="UniProtKB-SubCell"/>
</dbReference>
<reference evidence="14" key="1">
    <citation type="submission" date="2020-06" db="EMBL/GenBank/DDBJ databases">
        <title>A chromosome-scale genome assembly of Talaromyces rugulosus W13939.</title>
        <authorList>
            <person name="Wang B."/>
            <person name="Guo L."/>
            <person name="Ye K."/>
            <person name="Wang L."/>
        </authorList>
    </citation>
    <scope>NUCLEOTIDE SEQUENCE [LARGE SCALE GENOMIC DNA]</scope>
    <source>
        <strain evidence="14">W13939</strain>
    </source>
</reference>
<evidence type="ECO:0000256" key="1">
    <source>
        <dbReference type="ARBA" id="ARBA00001452"/>
    </source>
</evidence>
<dbReference type="SUPFAM" id="SSF48208">
    <property type="entry name" value="Six-hairpin glycosidases"/>
    <property type="match status" value="1"/>
</dbReference>
<accession>A0A7H8RBC8</accession>
<dbReference type="Gene3D" id="2.60.120.330">
    <property type="entry name" value="B-lactam Antibiotic, Isopenicillin N Synthase, Chain"/>
    <property type="match status" value="1"/>
</dbReference>
<name>A0A7H8RBC8_TALRU</name>
<dbReference type="InterPro" id="IPR014480">
    <property type="entry name" value="Mannan-1_6-alpha_mannosidase"/>
</dbReference>
<dbReference type="Pfam" id="PF03171">
    <property type="entry name" value="2OG-FeII_Oxy"/>
    <property type="match status" value="1"/>
</dbReference>
<keyword evidence="11" id="KW-1133">Transmembrane helix</keyword>
<dbReference type="GO" id="GO:0009272">
    <property type="term" value="P:fungal-type cell wall biogenesis"/>
    <property type="evidence" value="ECO:0007669"/>
    <property type="project" value="TreeGrafter"/>
</dbReference>
<evidence type="ECO:0000259" key="12">
    <source>
        <dbReference type="PROSITE" id="PS51471"/>
    </source>
</evidence>
<proteinExistence type="inferred from homology"/>
<dbReference type="Proteomes" id="UP000509510">
    <property type="component" value="Chromosome VI"/>
</dbReference>
<dbReference type="GO" id="GO:0016052">
    <property type="term" value="P:carbohydrate catabolic process"/>
    <property type="evidence" value="ECO:0007669"/>
    <property type="project" value="InterPro"/>
</dbReference>
<evidence type="ECO:0000256" key="6">
    <source>
        <dbReference type="ARBA" id="ARBA00022801"/>
    </source>
</evidence>
<comment type="similarity">
    <text evidence="3">Belongs to the glycosyl hydrolase 76 family.</text>
</comment>
<dbReference type="OrthoDB" id="4187847at2759"/>
<dbReference type="PANTHER" id="PTHR12145:SF37">
    <property type="entry name" value="MANNAN ENDO-1,6-ALPHA-MANNOSIDASE"/>
    <property type="match status" value="1"/>
</dbReference>
<feature type="domain" description="Fe2OG dioxygenase" evidence="12">
    <location>
        <begin position="184"/>
        <end position="294"/>
    </location>
</feature>
<dbReference type="EC" id="3.2.1.101" evidence="4"/>
<keyword evidence="6" id="KW-0378">Hydrolase</keyword>
<dbReference type="GO" id="GO:0008496">
    <property type="term" value="F:mannan endo-1,6-alpha-mannosidase activity"/>
    <property type="evidence" value="ECO:0007669"/>
    <property type="project" value="UniProtKB-EC"/>
</dbReference>
<feature type="transmembrane region" description="Helical" evidence="11">
    <location>
        <begin position="788"/>
        <end position="809"/>
    </location>
</feature>
<sequence>MPTERYFKKVPPFPSDVPVAKLPRLSYAKLLARDEAESVALFNASRGSGFFLVDFTTCPEGQKFLEHAERMFEINEQVNALEQDELMKYAYRPPHHLFGYKHVGNLKIEDGRPDRCEFYNIGQDDITGVSDPLPNPPLIENSRSEIKTYMEKAYEVLSLVCSHLETQLRLPQGTLVALQPQTRPSGTALRMLRYLPQPEQDRQTSLLGHTDIGSLTLLFNVLGGLQLLSPGADPKDNNSWVYAQPQPGCAIVNLGDAMVEWSAGILRSNMHRVTFAPGEQSKSTRYSLAYLIRPFGQAPMKRLAGGESLIPPLEEGEEDNKMTASEWESHKAVAIKAGRDNARSRGGREIKLDGKSDIVSGFTVGSVGASHTKKRNNCVLFADIYLLVESIIDAASSAAYGMMIHYTGNETGQIPGKIPNTWWEGGAMFMALIEYWYYTGDTTYNSEVSTGMQWQAGDGDYMPSNYSSYIGNDDQMFWGLAAMTAAELNFPEVSDGYSWLSLAQGVYNTQIERWDSEDCGGGMRWQIWNYESGFTMKNSISNGGLFQLAARLARYTNNDTYADWAEKIWDWSTTQLLVDTSTWAVADSVSISNNCSEPDHTRWTYNYGAYLMGAAYMYNYTNDSSTWLTPVNGLMNSTLSTFASATYNNTLTDIQCETSETCDNNEIIFKGLTAGWLAFTALIVPSTYTTIMPALKISAQSAAEACTGYSNNTCGVRWSIKSWDGWIGLEESMSTTNVFWANLIPYNMTSGPVTSTTGGNSTSNPTAGTDDSTGTSDTPRPITAGDRAGAGFITALFAGSVISGVYWLITSE</sequence>
<evidence type="ECO:0000313" key="14">
    <source>
        <dbReference type="Proteomes" id="UP000509510"/>
    </source>
</evidence>
<keyword evidence="5" id="KW-0732">Signal</keyword>
<dbReference type="FunFam" id="2.60.120.330:FF:000045">
    <property type="entry name" value="Oxidoreductase, 2OG-Fe(II) oxygenase family, putative"/>
    <property type="match status" value="1"/>
</dbReference>
<evidence type="ECO:0000256" key="8">
    <source>
        <dbReference type="ARBA" id="ARBA00023180"/>
    </source>
</evidence>
<evidence type="ECO:0000256" key="4">
    <source>
        <dbReference type="ARBA" id="ARBA00012350"/>
    </source>
</evidence>
<dbReference type="Gene3D" id="1.50.10.20">
    <property type="match status" value="1"/>
</dbReference>
<evidence type="ECO:0000256" key="10">
    <source>
        <dbReference type="SAM" id="MobiDB-lite"/>
    </source>
</evidence>
<dbReference type="InterPro" id="IPR005198">
    <property type="entry name" value="Glyco_hydro_76"/>
</dbReference>
<dbReference type="InterPro" id="IPR005123">
    <property type="entry name" value="Oxoglu/Fe-dep_dioxygenase_dom"/>
</dbReference>
<evidence type="ECO:0000313" key="13">
    <source>
        <dbReference type="EMBL" id="QKX63734.1"/>
    </source>
</evidence>
<dbReference type="InterPro" id="IPR008928">
    <property type="entry name" value="6-hairpin_glycosidase_sf"/>
</dbReference>
<dbReference type="InterPro" id="IPR044861">
    <property type="entry name" value="IPNS-like_FE2OG_OXY"/>
</dbReference>
<evidence type="ECO:0000256" key="2">
    <source>
        <dbReference type="ARBA" id="ARBA00004308"/>
    </source>
</evidence>
<evidence type="ECO:0000256" key="7">
    <source>
        <dbReference type="ARBA" id="ARBA00023136"/>
    </source>
</evidence>
<evidence type="ECO:0000256" key="9">
    <source>
        <dbReference type="ARBA" id="ARBA00023295"/>
    </source>
</evidence>
<comment type="catalytic activity">
    <reaction evidence="1">
        <text>Random hydrolysis of (1-&gt;6)-alpha-D-mannosidic linkages in unbranched (1-&gt;6)-mannans.</text>
        <dbReference type="EC" id="3.2.1.101"/>
    </reaction>
</comment>
<dbReference type="Pfam" id="PF14226">
    <property type="entry name" value="DIOX_N"/>
    <property type="match status" value="1"/>
</dbReference>
<dbReference type="Pfam" id="PF03663">
    <property type="entry name" value="Glyco_hydro_76"/>
    <property type="match status" value="1"/>
</dbReference>
<dbReference type="SUPFAM" id="SSF51197">
    <property type="entry name" value="Clavaminate synthase-like"/>
    <property type="match status" value="1"/>
</dbReference>
<dbReference type="GO" id="GO:0044283">
    <property type="term" value="P:small molecule biosynthetic process"/>
    <property type="evidence" value="ECO:0007669"/>
    <property type="project" value="UniProtKB-ARBA"/>
</dbReference>
<keyword evidence="9" id="KW-0326">Glycosidase</keyword>
<feature type="compositionally biased region" description="Low complexity" evidence="10">
    <location>
        <begin position="754"/>
        <end position="778"/>
    </location>
</feature>
<keyword evidence="7 11" id="KW-0472">Membrane</keyword>
<evidence type="ECO:0000256" key="11">
    <source>
        <dbReference type="SAM" id="Phobius"/>
    </source>
</evidence>
<dbReference type="PROSITE" id="PS51471">
    <property type="entry name" value="FE2OG_OXY"/>
    <property type="match status" value="1"/>
</dbReference>
<organism evidence="13 14">
    <name type="scientific">Talaromyces rugulosus</name>
    <name type="common">Penicillium rugulosum</name>
    <dbReference type="NCBI Taxonomy" id="121627"/>
    <lineage>
        <taxon>Eukaryota</taxon>
        <taxon>Fungi</taxon>
        <taxon>Dikarya</taxon>
        <taxon>Ascomycota</taxon>
        <taxon>Pezizomycotina</taxon>
        <taxon>Eurotiomycetes</taxon>
        <taxon>Eurotiomycetidae</taxon>
        <taxon>Eurotiales</taxon>
        <taxon>Trichocomaceae</taxon>
        <taxon>Talaromyces</taxon>
        <taxon>Talaromyces sect. Islandici</taxon>
    </lineage>
</organism>
<dbReference type="RefSeq" id="XP_035349908.1">
    <property type="nucleotide sequence ID" value="XM_035494015.1"/>
</dbReference>
<protein>
    <recommendedName>
        <fullName evidence="4">mannan endo-1,6-alpha-mannosidase</fullName>
        <ecNumber evidence="4">3.2.1.101</ecNumber>
    </recommendedName>
</protein>
<evidence type="ECO:0000256" key="5">
    <source>
        <dbReference type="ARBA" id="ARBA00022729"/>
    </source>
</evidence>
<keyword evidence="11" id="KW-0812">Transmembrane</keyword>
<dbReference type="KEGG" id="trg:TRUGW13939_10905"/>
<dbReference type="AlphaFoldDB" id="A0A7H8RBC8"/>
<dbReference type="InterPro" id="IPR026992">
    <property type="entry name" value="DIOX_N"/>
</dbReference>
<gene>
    <name evidence="13" type="ORF">TRUGW13939_10905</name>
</gene>
<keyword evidence="8" id="KW-0325">Glycoprotein</keyword>
<evidence type="ECO:0000256" key="3">
    <source>
        <dbReference type="ARBA" id="ARBA00009699"/>
    </source>
</evidence>
<feature type="region of interest" description="Disordered" evidence="10">
    <location>
        <begin position="754"/>
        <end position="784"/>
    </location>
</feature>